<evidence type="ECO:0000256" key="17">
    <source>
        <dbReference type="HAMAP-Rule" id="MF_01965"/>
    </source>
</evidence>
<dbReference type="SUPFAM" id="SSF64153">
    <property type="entry name" value="YjeF N-terminal domain-like"/>
    <property type="match status" value="1"/>
</dbReference>
<keyword evidence="5 18" id="KW-0479">Metal-binding</keyword>
<evidence type="ECO:0000256" key="4">
    <source>
        <dbReference type="ARBA" id="ARBA00009524"/>
    </source>
</evidence>
<evidence type="ECO:0000256" key="11">
    <source>
        <dbReference type="ARBA" id="ARBA00023235"/>
    </source>
</evidence>
<evidence type="ECO:0000256" key="15">
    <source>
        <dbReference type="ARBA" id="ARBA00048238"/>
    </source>
</evidence>
<dbReference type="RefSeq" id="WP_347705620.1">
    <property type="nucleotide sequence ID" value="NZ_JBDPZD010000004.1"/>
</dbReference>
<gene>
    <name evidence="18" type="primary">nnrE</name>
    <name evidence="17" type="synonym">nnrD</name>
    <name evidence="22" type="ORF">ABDJ85_15100</name>
</gene>
<comment type="function">
    <text evidence="18">Catalyzes the epimerization of the S- and R-forms of NAD(P)HX, a damaged form of NAD(P)H that is a result of enzymatic or heat-dependent hydration. This is a prerequisite for the S-specific NAD(P)H-hydrate dehydratase to allow the repair of both epimers of NAD(P)HX.</text>
</comment>
<dbReference type="Gene3D" id="3.40.1190.20">
    <property type="match status" value="1"/>
</dbReference>
<keyword evidence="12 17" id="KW-0456">Lyase</keyword>
<feature type="binding site" evidence="18">
    <location>
        <position position="123"/>
    </location>
    <ligand>
        <name>K(+)</name>
        <dbReference type="ChEBI" id="CHEBI:29103"/>
    </ligand>
</feature>
<comment type="catalytic activity">
    <reaction evidence="15 17 19">
        <text>(6S)-NADHX + ADP = AMP + phosphate + NADH + H(+)</text>
        <dbReference type="Rhea" id="RHEA:32223"/>
        <dbReference type="ChEBI" id="CHEBI:15378"/>
        <dbReference type="ChEBI" id="CHEBI:43474"/>
        <dbReference type="ChEBI" id="CHEBI:57945"/>
        <dbReference type="ChEBI" id="CHEBI:64074"/>
        <dbReference type="ChEBI" id="CHEBI:456215"/>
        <dbReference type="ChEBI" id="CHEBI:456216"/>
        <dbReference type="EC" id="4.2.1.136"/>
    </reaction>
</comment>
<comment type="function">
    <text evidence="17">Catalyzes the dehydration of the S-form of NAD(P)HX at the expense of ADP, which is converted to AMP. Together with NAD(P)HX epimerase, which catalyzes the epimerization of the S- and R-forms, the enzyme allows the repair of both epimers of NAD(P)HX, a damaged form of NAD(P)H that is a result of enzymatic or heat-dependent hydration.</text>
</comment>
<evidence type="ECO:0000256" key="6">
    <source>
        <dbReference type="ARBA" id="ARBA00022741"/>
    </source>
</evidence>
<dbReference type="Pfam" id="PF03853">
    <property type="entry name" value="YjeF_N"/>
    <property type="match status" value="1"/>
</dbReference>
<comment type="catalytic activity">
    <reaction evidence="2 18 19">
        <text>(6R)-NADPHX = (6S)-NADPHX</text>
        <dbReference type="Rhea" id="RHEA:32227"/>
        <dbReference type="ChEBI" id="CHEBI:64076"/>
        <dbReference type="ChEBI" id="CHEBI:64077"/>
        <dbReference type="EC" id="5.1.99.6"/>
    </reaction>
</comment>
<keyword evidence="8 17" id="KW-0521">NADP</keyword>
<comment type="catalytic activity">
    <reaction evidence="16 17 19">
        <text>(6S)-NADPHX + ADP = AMP + phosphate + NADPH + H(+)</text>
        <dbReference type="Rhea" id="RHEA:32235"/>
        <dbReference type="ChEBI" id="CHEBI:15378"/>
        <dbReference type="ChEBI" id="CHEBI:43474"/>
        <dbReference type="ChEBI" id="CHEBI:57783"/>
        <dbReference type="ChEBI" id="CHEBI:64076"/>
        <dbReference type="ChEBI" id="CHEBI:456215"/>
        <dbReference type="ChEBI" id="CHEBI:456216"/>
        <dbReference type="EC" id="4.2.1.136"/>
    </reaction>
</comment>
<dbReference type="Gene3D" id="3.40.50.10260">
    <property type="entry name" value="YjeF N-terminal domain"/>
    <property type="match status" value="1"/>
</dbReference>
<keyword evidence="23" id="KW-1185">Reference proteome</keyword>
<evidence type="ECO:0000256" key="16">
    <source>
        <dbReference type="ARBA" id="ARBA00049209"/>
    </source>
</evidence>
<comment type="similarity">
    <text evidence="4 19">In the C-terminal section; belongs to the NnrD/CARKD family.</text>
</comment>
<dbReference type="EMBL" id="JBDPZD010000004">
    <property type="protein sequence ID" value="MEO3692805.1"/>
    <property type="molecule type" value="Genomic_DNA"/>
</dbReference>
<evidence type="ECO:0000259" key="21">
    <source>
        <dbReference type="PROSITE" id="PS51385"/>
    </source>
</evidence>
<evidence type="ECO:0000256" key="7">
    <source>
        <dbReference type="ARBA" id="ARBA00022840"/>
    </source>
</evidence>
<dbReference type="PROSITE" id="PS01050">
    <property type="entry name" value="YJEF_C_2"/>
    <property type="match status" value="1"/>
</dbReference>
<dbReference type="Pfam" id="PF01256">
    <property type="entry name" value="Carb_kinase"/>
    <property type="match status" value="1"/>
</dbReference>
<evidence type="ECO:0000256" key="19">
    <source>
        <dbReference type="PIRNR" id="PIRNR017184"/>
    </source>
</evidence>
<keyword evidence="9 18" id="KW-0630">Potassium</keyword>
<dbReference type="InterPro" id="IPR030677">
    <property type="entry name" value="Nnr"/>
</dbReference>
<dbReference type="NCBIfam" id="TIGR00196">
    <property type="entry name" value="yjeF_cterm"/>
    <property type="match status" value="1"/>
</dbReference>
<dbReference type="InterPro" id="IPR017953">
    <property type="entry name" value="Carbohydrate_kinase_pred_CS"/>
</dbReference>
<evidence type="ECO:0000256" key="5">
    <source>
        <dbReference type="ARBA" id="ARBA00022723"/>
    </source>
</evidence>
<evidence type="ECO:0000313" key="22">
    <source>
        <dbReference type="EMBL" id="MEO3692805.1"/>
    </source>
</evidence>
<evidence type="ECO:0000256" key="12">
    <source>
        <dbReference type="ARBA" id="ARBA00023239"/>
    </source>
</evidence>
<comment type="subunit">
    <text evidence="17">Homotetramer.</text>
</comment>
<evidence type="ECO:0000313" key="23">
    <source>
        <dbReference type="Proteomes" id="UP001495147"/>
    </source>
</evidence>
<dbReference type="EC" id="4.2.1.136" evidence="19"/>
<keyword evidence="10 17" id="KW-0520">NAD</keyword>
<feature type="domain" description="YjeF C-terminal" evidence="20">
    <location>
        <begin position="224"/>
        <end position="487"/>
    </location>
</feature>
<dbReference type="InterPro" id="IPR004443">
    <property type="entry name" value="YjeF_N_dom"/>
</dbReference>
<dbReference type="CDD" id="cd01171">
    <property type="entry name" value="YXKO-related"/>
    <property type="match status" value="1"/>
</dbReference>
<dbReference type="PANTHER" id="PTHR12592:SF0">
    <property type="entry name" value="ATP-DEPENDENT (S)-NAD(P)H-HYDRATE DEHYDRATASE"/>
    <property type="match status" value="1"/>
</dbReference>
<dbReference type="InterPro" id="IPR029056">
    <property type="entry name" value="Ribokinase-like"/>
</dbReference>
<feature type="domain" description="YjeF N-terminal" evidence="21">
    <location>
        <begin position="14"/>
        <end position="217"/>
    </location>
</feature>
<comment type="similarity">
    <text evidence="3 19">In the N-terminal section; belongs to the NnrE/AIBP family.</text>
</comment>
<feature type="binding site" evidence="18">
    <location>
        <begin position="127"/>
        <end position="133"/>
    </location>
    <ligand>
        <name>(6S)-NADPHX</name>
        <dbReference type="ChEBI" id="CHEBI:64076"/>
    </ligand>
</feature>
<evidence type="ECO:0000256" key="14">
    <source>
        <dbReference type="ARBA" id="ARBA00025153"/>
    </source>
</evidence>
<keyword evidence="6 17" id="KW-0547">Nucleotide-binding</keyword>
<feature type="binding site" evidence="18">
    <location>
        <position position="162"/>
    </location>
    <ligand>
        <name>K(+)</name>
        <dbReference type="ChEBI" id="CHEBI:29103"/>
    </ligand>
</feature>
<dbReference type="EC" id="5.1.99.6" evidence="19"/>
<organism evidence="22 23">
    <name type="scientific">Roseateles paludis</name>
    <dbReference type="NCBI Taxonomy" id="3145238"/>
    <lineage>
        <taxon>Bacteria</taxon>
        <taxon>Pseudomonadati</taxon>
        <taxon>Pseudomonadota</taxon>
        <taxon>Betaproteobacteria</taxon>
        <taxon>Burkholderiales</taxon>
        <taxon>Sphaerotilaceae</taxon>
        <taxon>Roseateles</taxon>
    </lineage>
</organism>
<evidence type="ECO:0000256" key="3">
    <source>
        <dbReference type="ARBA" id="ARBA00006001"/>
    </source>
</evidence>
<keyword evidence="13" id="KW-0511">Multifunctional enzyme</keyword>
<sequence>MRALHPPLERMPLYGAASSRAIERQNTHLPLMERAGLAVAKLALALWPGSGPIWVACGPGNNGGDGLVAARWLAAHGLPVHVSLSADAGALPPDAAAAHARALAAGLPIHAEPPDTTPALIVDALLGLGLSRPPAGAVAASLHGVAKFAAQGARVLAVDLPSGLMADTGTALGEHTVRADHTLSLLTLKPGLFTGAGRAHAGQVWFDDLDVSPPGAHHPADAELLGDDALRPMPRDATAHKGSQGSVRVVGGAAGMEGAARLAARAALAAGAGRVYLDALSNAPGPADPAWPELMRAGAEPAVAQPGVVTLAGCGGGAAIATHLPGLLAQAARLVLDADALNAVAGSAALTSALQARTQPTVLTPHPLEAARLLGCTVPEIQADRLRAAQNLAERYGCSVVLKGSGSVIASPGHRLGVCPRGSAALASAGTGDVLAGWLAGLWAPEPEADLHALCGRAVSQHGAAGEALPLRASTLIERLSATLGAA</sequence>
<comment type="catalytic activity">
    <reaction evidence="1 18 19">
        <text>(6R)-NADHX = (6S)-NADHX</text>
        <dbReference type="Rhea" id="RHEA:32215"/>
        <dbReference type="ChEBI" id="CHEBI:64074"/>
        <dbReference type="ChEBI" id="CHEBI:64075"/>
        <dbReference type="EC" id="5.1.99.6"/>
    </reaction>
</comment>
<accession>A0ABV0G546</accession>
<evidence type="ECO:0000256" key="8">
    <source>
        <dbReference type="ARBA" id="ARBA00022857"/>
    </source>
</evidence>
<evidence type="ECO:0000256" key="9">
    <source>
        <dbReference type="ARBA" id="ARBA00022958"/>
    </source>
</evidence>
<protein>
    <recommendedName>
        <fullName evidence="19">Bifunctional NAD(P)H-hydrate repair enzyme</fullName>
    </recommendedName>
    <alternativeName>
        <fullName evidence="19">Nicotinamide nucleotide repair protein</fullName>
    </alternativeName>
    <domain>
        <recommendedName>
            <fullName evidence="19">ADP-dependent (S)-NAD(P)H-hydrate dehydratase</fullName>
            <ecNumber evidence="19">4.2.1.136</ecNumber>
        </recommendedName>
        <alternativeName>
            <fullName evidence="19">ADP-dependent NAD(P)HX dehydratase</fullName>
        </alternativeName>
    </domain>
    <domain>
        <recommendedName>
            <fullName evidence="19">NAD(P)H-hydrate epimerase</fullName>
            <ecNumber evidence="19">5.1.99.6</ecNumber>
        </recommendedName>
    </domain>
</protein>
<dbReference type="PROSITE" id="PS51385">
    <property type="entry name" value="YJEF_N"/>
    <property type="match status" value="1"/>
</dbReference>
<evidence type="ECO:0000259" key="20">
    <source>
        <dbReference type="PROSITE" id="PS51383"/>
    </source>
</evidence>
<feature type="binding site" evidence="17">
    <location>
        <position position="366"/>
    </location>
    <ligand>
        <name>(6S)-NADPHX</name>
        <dbReference type="ChEBI" id="CHEBI:64076"/>
    </ligand>
</feature>
<dbReference type="HAMAP" id="MF_01965">
    <property type="entry name" value="NADHX_dehydratase"/>
    <property type="match status" value="1"/>
</dbReference>
<dbReference type="PANTHER" id="PTHR12592">
    <property type="entry name" value="ATP-DEPENDENT (S)-NAD(P)H-HYDRATE DEHYDRATASE FAMILY MEMBER"/>
    <property type="match status" value="1"/>
</dbReference>
<dbReference type="InterPro" id="IPR036652">
    <property type="entry name" value="YjeF_N_dom_sf"/>
</dbReference>
<proteinExistence type="inferred from homology"/>
<comment type="similarity">
    <text evidence="18">Belongs to the NnrE/AIBP family.</text>
</comment>
<dbReference type="Proteomes" id="UP001495147">
    <property type="component" value="Unassembled WGS sequence"/>
</dbReference>
<dbReference type="InterPro" id="IPR000631">
    <property type="entry name" value="CARKD"/>
</dbReference>
<comment type="cofactor">
    <cofactor evidence="18 19">
        <name>K(+)</name>
        <dbReference type="ChEBI" id="CHEBI:29103"/>
    </cofactor>
    <text evidence="18 19">Binds 1 potassium ion per subunit.</text>
</comment>
<dbReference type="PROSITE" id="PS51383">
    <property type="entry name" value="YJEF_C_3"/>
    <property type="match status" value="1"/>
</dbReference>
<feature type="binding site" evidence="18">
    <location>
        <position position="159"/>
    </location>
    <ligand>
        <name>(6S)-NADPHX</name>
        <dbReference type="ChEBI" id="CHEBI:64076"/>
    </ligand>
</feature>
<reference evidence="22 23" key="1">
    <citation type="submission" date="2024-05" db="EMBL/GenBank/DDBJ databases">
        <title>Roseateles sp. DJS-2-20 16S ribosomal RNA gene Genome sequencing and assembly.</title>
        <authorList>
            <person name="Woo H."/>
        </authorList>
    </citation>
    <scope>NUCLEOTIDE SEQUENCE [LARGE SCALE GENOMIC DNA]</scope>
    <source>
        <strain evidence="22 23">DJS-2-20</strain>
    </source>
</reference>
<feature type="binding site" evidence="17">
    <location>
        <begin position="403"/>
        <end position="407"/>
    </location>
    <ligand>
        <name>AMP</name>
        <dbReference type="ChEBI" id="CHEBI:456215"/>
    </ligand>
</feature>
<feature type="binding site" evidence="17">
    <location>
        <position position="259"/>
    </location>
    <ligand>
        <name>(6S)-NADPHX</name>
        <dbReference type="ChEBI" id="CHEBI:64076"/>
    </ligand>
</feature>
<feature type="binding site" evidence="17">
    <location>
        <position position="432"/>
    </location>
    <ligand>
        <name>AMP</name>
        <dbReference type="ChEBI" id="CHEBI:456215"/>
    </ligand>
</feature>
<evidence type="ECO:0000256" key="2">
    <source>
        <dbReference type="ARBA" id="ARBA00000909"/>
    </source>
</evidence>
<dbReference type="NCBIfam" id="TIGR00197">
    <property type="entry name" value="yjeF_nterm"/>
    <property type="match status" value="1"/>
</dbReference>
<keyword evidence="7 17" id="KW-0067">ATP-binding</keyword>
<comment type="caution">
    <text evidence="18">Lacks conserved residue(s) required for the propagation of feature annotation.</text>
</comment>
<keyword evidence="11 18" id="KW-0413">Isomerase</keyword>
<feature type="binding site" evidence="17">
    <location>
        <position position="433"/>
    </location>
    <ligand>
        <name>(6S)-NADPHX</name>
        <dbReference type="ChEBI" id="CHEBI:64076"/>
    </ligand>
</feature>
<comment type="similarity">
    <text evidence="17">Belongs to the NnrD/CARKD family.</text>
</comment>
<evidence type="ECO:0000256" key="1">
    <source>
        <dbReference type="ARBA" id="ARBA00000013"/>
    </source>
</evidence>
<feature type="binding site" evidence="17">
    <location>
        <position position="313"/>
    </location>
    <ligand>
        <name>(6S)-NADPHX</name>
        <dbReference type="ChEBI" id="CHEBI:64076"/>
    </ligand>
</feature>
<comment type="function">
    <text evidence="14 19">Bifunctional enzyme that catalyzes the epimerization of the S- and R-forms of NAD(P)HX and the dehydration of the S-form of NAD(P)HX at the expense of ADP, which is converted to AMP. This allows the repair of both epimers of NAD(P)HX, a damaged form of NAD(P)H that is a result of enzymatic or heat-dependent hydration.</text>
</comment>
<name>A0ABV0G546_9BURK</name>
<evidence type="ECO:0000256" key="13">
    <source>
        <dbReference type="ARBA" id="ARBA00023268"/>
    </source>
</evidence>
<dbReference type="PIRSF" id="PIRSF017184">
    <property type="entry name" value="Nnr"/>
    <property type="match status" value="1"/>
</dbReference>
<dbReference type="SUPFAM" id="SSF53613">
    <property type="entry name" value="Ribokinase-like"/>
    <property type="match status" value="1"/>
</dbReference>
<evidence type="ECO:0000256" key="10">
    <source>
        <dbReference type="ARBA" id="ARBA00023027"/>
    </source>
</evidence>
<comment type="caution">
    <text evidence="22">The sequence shown here is derived from an EMBL/GenBank/DDBJ whole genome shotgun (WGS) entry which is preliminary data.</text>
</comment>
<feature type="binding site" evidence="18">
    <location>
        <position position="62"/>
    </location>
    <ligand>
        <name>K(+)</name>
        <dbReference type="ChEBI" id="CHEBI:29103"/>
    </ligand>
</feature>
<comment type="cofactor">
    <cofactor evidence="17">
        <name>Mg(2+)</name>
        <dbReference type="ChEBI" id="CHEBI:18420"/>
    </cofactor>
</comment>
<dbReference type="HAMAP" id="MF_01966">
    <property type="entry name" value="NADHX_epimerase"/>
    <property type="match status" value="1"/>
</dbReference>
<feature type="binding site" evidence="18">
    <location>
        <begin position="61"/>
        <end position="65"/>
    </location>
    <ligand>
        <name>(6S)-NADPHX</name>
        <dbReference type="ChEBI" id="CHEBI:64076"/>
    </ligand>
</feature>
<evidence type="ECO:0000256" key="18">
    <source>
        <dbReference type="HAMAP-Rule" id="MF_01966"/>
    </source>
</evidence>